<name>A0A5C6ARW2_9BACT</name>
<evidence type="ECO:0000313" key="1">
    <source>
        <dbReference type="EMBL" id="TWU01712.1"/>
    </source>
</evidence>
<protein>
    <submittedName>
        <fullName evidence="1">Uncharacterized protein</fullName>
    </submittedName>
</protein>
<dbReference type="AlphaFoldDB" id="A0A5C6ARW2"/>
<dbReference type="RefSeq" id="WP_146576953.1">
    <property type="nucleotide sequence ID" value="NZ_SJPM01000002.1"/>
</dbReference>
<accession>A0A5C6ARW2</accession>
<gene>
    <name evidence="1" type="ORF">Pla100_14470</name>
</gene>
<evidence type="ECO:0000313" key="2">
    <source>
        <dbReference type="Proteomes" id="UP000316213"/>
    </source>
</evidence>
<comment type="caution">
    <text evidence="1">The sequence shown here is derived from an EMBL/GenBank/DDBJ whole genome shotgun (WGS) entry which is preliminary data.</text>
</comment>
<dbReference type="Proteomes" id="UP000316213">
    <property type="component" value="Unassembled WGS sequence"/>
</dbReference>
<sequence>MSTSTPVTHPGHIASSPSTLDTIGDTARVTAERAATYAAQQGQVAARHYVAEPAKDLLTLMKEYAREKPDVAACWCFGLGILVGWKLKP</sequence>
<dbReference type="OrthoDB" id="290375at2"/>
<dbReference type="EMBL" id="SJPM01000002">
    <property type="protein sequence ID" value="TWU01712.1"/>
    <property type="molecule type" value="Genomic_DNA"/>
</dbReference>
<proteinExistence type="predicted"/>
<reference evidence="1 2" key="1">
    <citation type="submission" date="2019-02" db="EMBL/GenBank/DDBJ databases">
        <title>Deep-cultivation of Planctomycetes and their phenomic and genomic characterization uncovers novel biology.</title>
        <authorList>
            <person name="Wiegand S."/>
            <person name="Jogler M."/>
            <person name="Boedeker C."/>
            <person name="Pinto D."/>
            <person name="Vollmers J."/>
            <person name="Rivas-Marin E."/>
            <person name="Kohn T."/>
            <person name="Peeters S.H."/>
            <person name="Heuer A."/>
            <person name="Rast P."/>
            <person name="Oberbeckmann S."/>
            <person name="Bunk B."/>
            <person name="Jeske O."/>
            <person name="Meyerdierks A."/>
            <person name="Storesund J.E."/>
            <person name="Kallscheuer N."/>
            <person name="Luecker S."/>
            <person name="Lage O.M."/>
            <person name="Pohl T."/>
            <person name="Merkel B.J."/>
            <person name="Hornburger P."/>
            <person name="Mueller R.-W."/>
            <person name="Bruemmer F."/>
            <person name="Labrenz M."/>
            <person name="Spormann A.M."/>
            <person name="Op Den Camp H."/>
            <person name="Overmann J."/>
            <person name="Amann R."/>
            <person name="Jetten M.S.M."/>
            <person name="Mascher T."/>
            <person name="Medema M.H."/>
            <person name="Devos D.P."/>
            <person name="Kaster A.-K."/>
            <person name="Ovreas L."/>
            <person name="Rohde M."/>
            <person name="Galperin M.Y."/>
            <person name="Jogler C."/>
        </authorList>
    </citation>
    <scope>NUCLEOTIDE SEQUENCE [LARGE SCALE GENOMIC DNA]</scope>
    <source>
        <strain evidence="1 2">Pla100</strain>
    </source>
</reference>
<keyword evidence="2" id="KW-1185">Reference proteome</keyword>
<organism evidence="1 2">
    <name type="scientific">Neorhodopirellula pilleata</name>
    <dbReference type="NCBI Taxonomy" id="2714738"/>
    <lineage>
        <taxon>Bacteria</taxon>
        <taxon>Pseudomonadati</taxon>
        <taxon>Planctomycetota</taxon>
        <taxon>Planctomycetia</taxon>
        <taxon>Pirellulales</taxon>
        <taxon>Pirellulaceae</taxon>
        <taxon>Neorhodopirellula</taxon>
    </lineage>
</organism>